<evidence type="ECO:0000256" key="4">
    <source>
        <dbReference type="ARBA" id="ARBA00022540"/>
    </source>
</evidence>
<feature type="region of interest" description="Disordered" evidence="10">
    <location>
        <begin position="1"/>
        <end position="176"/>
    </location>
</feature>
<evidence type="ECO:0000313" key="11">
    <source>
        <dbReference type="EMBL" id="KAF2233340.1"/>
    </source>
</evidence>
<dbReference type="EMBL" id="ML991807">
    <property type="protein sequence ID" value="KAF2233340.1"/>
    <property type="molecule type" value="Genomic_DNA"/>
</dbReference>
<accession>A0A6A6H6M4</accession>
<evidence type="ECO:0000256" key="7">
    <source>
        <dbReference type="ARBA" id="ARBA00044356"/>
    </source>
</evidence>
<evidence type="ECO:0000256" key="9">
    <source>
        <dbReference type="RuleBase" id="RU003814"/>
    </source>
</evidence>
<dbReference type="OrthoDB" id="10254737at2759"/>
<dbReference type="GO" id="GO:0003743">
    <property type="term" value="F:translation initiation factor activity"/>
    <property type="evidence" value="ECO:0007669"/>
    <property type="project" value="UniProtKB-KW"/>
</dbReference>
<reference evidence="11" key="1">
    <citation type="journal article" date="2020" name="Stud. Mycol.">
        <title>101 Dothideomycetes genomes: a test case for predicting lifestyles and emergence of pathogens.</title>
        <authorList>
            <person name="Haridas S."/>
            <person name="Albert R."/>
            <person name="Binder M."/>
            <person name="Bloem J."/>
            <person name="Labutti K."/>
            <person name="Salamov A."/>
            <person name="Andreopoulos B."/>
            <person name="Baker S."/>
            <person name="Barry K."/>
            <person name="Bills G."/>
            <person name="Bluhm B."/>
            <person name="Cannon C."/>
            <person name="Castanera R."/>
            <person name="Culley D."/>
            <person name="Daum C."/>
            <person name="Ezra D."/>
            <person name="Gonzalez J."/>
            <person name="Henrissat B."/>
            <person name="Kuo A."/>
            <person name="Liang C."/>
            <person name="Lipzen A."/>
            <person name="Lutzoni F."/>
            <person name="Magnuson J."/>
            <person name="Mondo S."/>
            <person name="Nolan M."/>
            <person name="Ohm R."/>
            <person name="Pangilinan J."/>
            <person name="Park H.-J."/>
            <person name="Ramirez L."/>
            <person name="Alfaro M."/>
            <person name="Sun H."/>
            <person name="Tritt A."/>
            <person name="Yoshinaga Y."/>
            <person name="Zwiers L.-H."/>
            <person name="Turgeon B."/>
            <person name="Goodwin S."/>
            <person name="Spatafora J."/>
            <person name="Crous P."/>
            <person name="Grigoriev I."/>
        </authorList>
    </citation>
    <scope>NUCLEOTIDE SEQUENCE</scope>
    <source>
        <strain evidence="11">Tuck. ex Michener</strain>
    </source>
</reference>
<feature type="compositionally biased region" description="Polar residues" evidence="10">
    <location>
        <begin position="20"/>
        <end position="50"/>
    </location>
</feature>
<dbReference type="Pfam" id="PF01008">
    <property type="entry name" value="IF-2B"/>
    <property type="match status" value="1"/>
</dbReference>
<organism evidence="11 12">
    <name type="scientific">Viridothelium virens</name>
    <name type="common">Speckled blister lichen</name>
    <name type="synonym">Trypethelium virens</name>
    <dbReference type="NCBI Taxonomy" id="1048519"/>
    <lineage>
        <taxon>Eukaryota</taxon>
        <taxon>Fungi</taxon>
        <taxon>Dikarya</taxon>
        <taxon>Ascomycota</taxon>
        <taxon>Pezizomycotina</taxon>
        <taxon>Dothideomycetes</taxon>
        <taxon>Dothideomycetes incertae sedis</taxon>
        <taxon>Trypetheliales</taxon>
        <taxon>Trypetheliaceae</taxon>
        <taxon>Viridothelium</taxon>
    </lineage>
</organism>
<name>A0A6A6H6M4_VIRVR</name>
<dbReference type="InterPro" id="IPR000649">
    <property type="entry name" value="IF-2B-related"/>
</dbReference>
<keyword evidence="3" id="KW-0963">Cytoplasm</keyword>
<sequence length="536" mass="57968">ASSERAMAPPTARVTENTDRQPSQADSTETTQQIVDTDRSSQQPNGSAKSAESVPAEPKLSGAELKKKKQAEKAARREREKAERAAAGGTSVAPNTPAPPQAGKGDSQKKSKPNQQDQKSNQQDKDQKSNQQDKAQHFRRGSGTTPTSQKLPVRSSQPSTQAMTRKKPSSKEVGLFGHLYGHPRRQTLHPTPPKEVHPSVLSLGLQMSTYTVCGSNARCVAMLLAFKAAINAYTTPPQTSLARHLTSHYLSPQITYLNSCRPLSISMGNAIRWLKDLIIKIDPAVPEQDAKLDIADSIDAFIRERITAADTLIASAAADKIQNGDVIVTYAKSSIVQKTLLQAHTQGKRFRVVVVDSKPLFEGRNLARALSNAGITVQYALVTATSHVLGESTKVLIGAHAMMSNGRLYSRVGTAVVAMQAAERDIPVIVCCESVKFTDRVALDSIVGNEIADPDELVGEARGEARSEGGTDVEEVQGNAVNNQGALKDWRKRENLQLLNIMYDVTPAEYIKMVVTEYGSLPPSSVPVVHRISTTV</sequence>
<feature type="non-terminal residue" evidence="11">
    <location>
        <position position="1"/>
    </location>
</feature>
<evidence type="ECO:0000256" key="1">
    <source>
        <dbReference type="ARBA" id="ARBA00004514"/>
    </source>
</evidence>
<evidence type="ECO:0000256" key="2">
    <source>
        <dbReference type="ARBA" id="ARBA00007251"/>
    </source>
</evidence>
<evidence type="ECO:0000256" key="8">
    <source>
        <dbReference type="ARBA" id="ARBA00046432"/>
    </source>
</evidence>
<proteinExistence type="inferred from homology"/>
<dbReference type="Proteomes" id="UP000800092">
    <property type="component" value="Unassembled WGS sequence"/>
</dbReference>
<dbReference type="GO" id="GO:0005829">
    <property type="term" value="C:cytosol"/>
    <property type="evidence" value="ECO:0007669"/>
    <property type="project" value="UniProtKB-SubCell"/>
</dbReference>
<protein>
    <recommendedName>
        <fullName evidence="6">Translation initiation factor eIF2B subunit delta</fullName>
    </recommendedName>
    <alternativeName>
        <fullName evidence="7">eIF2B GDP-GTP exchange factor subunit delta</fullName>
    </alternativeName>
</protein>
<dbReference type="PANTHER" id="PTHR10233:SF14">
    <property type="entry name" value="TRANSLATION INITIATION FACTOR EIF-2B SUBUNIT DELTA"/>
    <property type="match status" value="1"/>
</dbReference>
<dbReference type="AlphaFoldDB" id="A0A6A6H6M4"/>
<comment type="subcellular location">
    <subcellularLocation>
        <location evidence="1">Cytoplasm</location>
        <location evidence="1">Cytosol</location>
    </subcellularLocation>
</comment>
<keyword evidence="4" id="KW-0396">Initiation factor</keyword>
<evidence type="ECO:0000256" key="6">
    <source>
        <dbReference type="ARBA" id="ARBA00044147"/>
    </source>
</evidence>
<dbReference type="Gene3D" id="3.40.50.10470">
    <property type="entry name" value="Translation initiation factor eif-2b, domain 2"/>
    <property type="match status" value="1"/>
</dbReference>
<dbReference type="InterPro" id="IPR037171">
    <property type="entry name" value="NagB/RpiA_transferase-like"/>
</dbReference>
<evidence type="ECO:0000256" key="3">
    <source>
        <dbReference type="ARBA" id="ARBA00022490"/>
    </source>
</evidence>
<feature type="compositionally biased region" description="Polar residues" evidence="10">
    <location>
        <begin position="142"/>
        <end position="163"/>
    </location>
</feature>
<keyword evidence="12" id="KW-1185">Reference proteome</keyword>
<evidence type="ECO:0000256" key="10">
    <source>
        <dbReference type="SAM" id="MobiDB-lite"/>
    </source>
</evidence>
<evidence type="ECO:0000256" key="5">
    <source>
        <dbReference type="ARBA" id="ARBA00022917"/>
    </source>
</evidence>
<evidence type="ECO:0000313" key="12">
    <source>
        <dbReference type="Proteomes" id="UP000800092"/>
    </source>
</evidence>
<dbReference type="InterPro" id="IPR042529">
    <property type="entry name" value="IF_2B-like_C"/>
</dbReference>
<feature type="compositionally biased region" description="Basic and acidic residues" evidence="10">
    <location>
        <begin position="71"/>
        <end position="84"/>
    </location>
</feature>
<dbReference type="SUPFAM" id="SSF100950">
    <property type="entry name" value="NagB/RpiA/CoA transferase-like"/>
    <property type="match status" value="1"/>
</dbReference>
<dbReference type="PANTHER" id="PTHR10233">
    <property type="entry name" value="TRANSLATION INITIATION FACTOR EIF-2B"/>
    <property type="match status" value="1"/>
</dbReference>
<comment type="similarity">
    <text evidence="2 9">Belongs to the eIF-2B alpha/beta/delta subunits family.</text>
</comment>
<keyword evidence="5" id="KW-0648">Protein biosynthesis</keyword>
<gene>
    <name evidence="11" type="ORF">EV356DRAFT_448599</name>
</gene>
<comment type="subunit">
    <text evidence="8">Component of the translation initiation factor 2B (eIF2B) complex which is a heterodecamer of two sets of five different subunits: alpha, beta, gamma, delta and epsilon. Subunits alpha, beta and delta comprise a regulatory subcomplex and subunits epsilon and gamma comprise a catalytic subcomplex. Within the complex, the hexameric regulatory complex resides at the center, with the two heterodimeric catalytic subcomplexes bound on opposite sides.</text>
</comment>